<dbReference type="Gene3D" id="2.60.120.10">
    <property type="entry name" value="Jelly Rolls"/>
    <property type="match status" value="1"/>
</dbReference>
<gene>
    <name evidence="2" type="ORF">CI1B_46400</name>
</gene>
<dbReference type="OrthoDB" id="9798709at2"/>
<dbReference type="PANTHER" id="PTHR40112:SF1">
    <property type="entry name" value="H2HPP ISOMERASE"/>
    <property type="match status" value="1"/>
</dbReference>
<dbReference type="Proteomes" id="UP000328092">
    <property type="component" value="Unassembled WGS sequence"/>
</dbReference>
<feature type="domain" description="Cupin type-2" evidence="1">
    <location>
        <begin position="44"/>
        <end position="109"/>
    </location>
</feature>
<comment type="caution">
    <text evidence="2">The sequence shown here is derived from an EMBL/GenBank/DDBJ whole genome shotgun (WGS) entry which is preliminary data.</text>
</comment>
<dbReference type="SUPFAM" id="SSF51182">
    <property type="entry name" value="RmlC-like cupins"/>
    <property type="match status" value="1"/>
</dbReference>
<organism evidence="2 3">
    <name type="scientific">Bradyrhizobium ivorense</name>
    <dbReference type="NCBI Taxonomy" id="2511166"/>
    <lineage>
        <taxon>Bacteria</taxon>
        <taxon>Pseudomonadati</taxon>
        <taxon>Pseudomonadota</taxon>
        <taxon>Alphaproteobacteria</taxon>
        <taxon>Hyphomicrobiales</taxon>
        <taxon>Nitrobacteraceae</taxon>
        <taxon>Bradyrhizobium</taxon>
    </lineage>
</organism>
<accession>A0A508TES2</accession>
<evidence type="ECO:0000313" key="2">
    <source>
        <dbReference type="EMBL" id="VIO72991.1"/>
    </source>
</evidence>
<reference evidence="2" key="1">
    <citation type="submission" date="2019-02" db="EMBL/GenBank/DDBJ databases">
        <authorList>
            <person name="Pothier F.J."/>
        </authorList>
    </citation>
    <scope>NUCLEOTIDE SEQUENCE</scope>
    <source>
        <strain evidence="2">CI-1B</strain>
    </source>
</reference>
<dbReference type="Pfam" id="PF07883">
    <property type="entry name" value="Cupin_2"/>
    <property type="match status" value="1"/>
</dbReference>
<protein>
    <recommendedName>
        <fullName evidence="1">Cupin type-2 domain-containing protein</fullName>
    </recommendedName>
</protein>
<dbReference type="AlphaFoldDB" id="A0A508TES2"/>
<name>A0A508TES2_9BRAD</name>
<dbReference type="InterPro" id="IPR052535">
    <property type="entry name" value="Bacilysin_H2HPP_isomerase"/>
</dbReference>
<keyword evidence="3" id="KW-1185">Reference proteome</keyword>
<proteinExistence type="predicted"/>
<dbReference type="RefSeq" id="WP_139861763.1">
    <property type="nucleotide sequence ID" value="NZ_CAADFC020000016.1"/>
</dbReference>
<dbReference type="PANTHER" id="PTHR40112">
    <property type="entry name" value="H2HPP ISOMERASE"/>
    <property type="match status" value="1"/>
</dbReference>
<dbReference type="InterPro" id="IPR014710">
    <property type="entry name" value="RmlC-like_jellyroll"/>
</dbReference>
<dbReference type="InterPro" id="IPR011051">
    <property type="entry name" value="RmlC_Cupin_sf"/>
</dbReference>
<dbReference type="EMBL" id="CAADFC020000016">
    <property type="protein sequence ID" value="VIO72991.1"/>
    <property type="molecule type" value="Genomic_DNA"/>
</dbReference>
<evidence type="ECO:0000259" key="1">
    <source>
        <dbReference type="Pfam" id="PF07883"/>
    </source>
</evidence>
<sequence>MPIRSKTEPAKVPACEWQHPGQKLRGLLEGKSLQTNITLIRYVTDVVGEGPTLHVHPYDEIFMIIEGRARFTVGDKTIDAEAGDVVFGPANIPHGYQNLGPGRLDSLDIHVSPEWIQFDLARAWNRSSVLLSADSKVKPDGTK</sequence>
<dbReference type="InterPro" id="IPR013096">
    <property type="entry name" value="Cupin_2"/>
</dbReference>
<evidence type="ECO:0000313" key="3">
    <source>
        <dbReference type="Proteomes" id="UP000328092"/>
    </source>
</evidence>